<dbReference type="InterPro" id="IPR018060">
    <property type="entry name" value="HTH_AraC"/>
</dbReference>
<dbReference type="SMART" id="SM00342">
    <property type="entry name" value="HTH_ARAC"/>
    <property type="match status" value="1"/>
</dbReference>
<evidence type="ECO:0000256" key="2">
    <source>
        <dbReference type="ARBA" id="ARBA00023125"/>
    </source>
</evidence>
<reference evidence="5 6" key="1">
    <citation type="submission" date="2019-05" db="EMBL/GenBank/DDBJ databases">
        <title>We sequenced the genome of Paenibacillus hemerocallicola KCTC 33185 for further insight into its adaptation and study the phylogeny of Paenibacillus.</title>
        <authorList>
            <person name="Narsing Rao M.P."/>
        </authorList>
    </citation>
    <scope>NUCLEOTIDE SEQUENCE [LARGE SCALE GENOMIC DNA]</scope>
    <source>
        <strain evidence="5 6">KCTC 33185</strain>
    </source>
</reference>
<dbReference type="PANTHER" id="PTHR43280">
    <property type="entry name" value="ARAC-FAMILY TRANSCRIPTIONAL REGULATOR"/>
    <property type="match status" value="1"/>
</dbReference>
<dbReference type="SUPFAM" id="SSF46689">
    <property type="entry name" value="Homeodomain-like"/>
    <property type="match status" value="2"/>
</dbReference>
<feature type="domain" description="HTH araC/xylS-type" evidence="4">
    <location>
        <begin position="181"/>
        <end position="279"/>
    </location>
</feature>
<dbReference type="PROSITE" id="PS00041">
    <property type="entry name" value="HTH_ARAC_FAMILY_1"/>
    <property type="match status" value="1"/>
</dbReference>
<dbReference type="PRINTS" id="PR00032">
    <property type="entry name" value="HTHARAC"/>
</dbReference>
<dbReference type="Gene3D" id="2.60.120.10">
    <property type="entry name" value="Jelly Rolls"/>
    <property type="match status" value="1"/>
</dbReference>
<dbReference type="InterPro" id="IPR009057">
    <property type="entry name" value="Homeodomain-like_sf"/>
</dbReference>
<keyword evidence="3" id="KW-0804">Transcription</keyword>
<dbReference type="InterPro" id="IPR020449">
    <property type="entry name" value="Tscrpt_reg_AraC-type_HTH"/>
</dbReference>
<keyword evidence="6" id="KW-1185">Reference proteome</keyword>
<protein>
    <submittedName>
        <fullName evidence="5">Helix-turn-helix domain-containing protein</fullName>
    </submittedName>
</protein>
<evidence type="ECO:0000256" key="1">
    <source>
        <dbReference type="ARBA" id="ARBA00023015"/>
    </source>
</evidence>
<dbReference type="InterPro" id="IPR011051">
    <property type="entry name" value="RmlC_Cupin_sf"/>
</dbReference>
<proteinExistence type="predicted"/>
<dbReference type="RefSeq" id="WP_139606041.1">
    <property type="nucleotide sequence ID" value="NZ_VDCQ01000058.1"/>
</dbReference>
<evidence type="ECO:0000259" key="4">
    <source>
        <dbReference type="PROSITE" id="PS01124"/>
    </source>
</evidence>
<name>A0A5C4T106_9BACL</name>
<accession>A0A5C4T106</accession>
<evidence type="ECO:0000313" key="6">
    <source>
        <dbReference type="Proteomes" id="UP000307943"/>
    </source>
</evidence>
<dbReference type="Gene3D" id="1.10.10.60">
    <property type="entry name" value="Homeodomain-like"/>
    <property type="match status" value="2"/>
</dbReference>
<dbReference type="Proteomes" id="UP000307943">
    <property type="component" value="Unassembled WGS sequence"/>
</dbReference>
<evidence type="ECO:0000256" key="3">
    <source>
        <dbReference type="ARBA" id="ARBA00023163"/>
    </source>
</evidence>
<dbReference type="GO" id="GO:0043565">
    <property type="term" value="F:sequence-specific DNA binding"/>
    <property type="evidence" value="ECO:0007669"/>
    <property type="project" value="InterPro"/>
</dbReference>
<dbReference type="GO" id="GO:0003700">
    <property type="term" value="F:DNA-binding transcription factor activity"/>
    <property type="evidence" value="ECO:0007669"/>
    <property type="project" value="InterPro"/>
</dbReference>
<comment type="caution">
    <text evidence="5">The sequence shown here is derived from an EMBL/GenBank/DDBJ whole genome shotgun (WGS) entry which is preliminary data.</text>
</comment>
<dbReference type="AlphaFoldDB" id="A0A5C4T106"/>
<dbReference type="SUPFAM" id="SSF51182">
    <property type="entry name" value="RmlC-like cupins"/>
    <property type="match status" value="1"/>
</dbReference>
<dbReference type="EMBL" id="VDCQ01000058">
    <property type="protein sequence ID" value="TNJ62495.1"/>
    <property type="molecule type" value="Genomic_DNA"/>
</dbReference>
<gene>
    <name evidence="5" type="ORF">FE784_30475</name>
</gene>
<sequence>MDNAFFSRFHPRVIGVLWRDRNFWQIQGKETRSVMYEKTFLRNFMVVTHGEGMVSINGVHHPLSVGSVFYFPHRSRCQLTYTSEQPMQFYSVHYDYKLIEWDGSTVTCLDPQESGMPLPVVTQTADVENFTVPMKRLYDVWHKKDGDYEWQARLMFLDIINEVRKLYSQRNEGDLVRRAIAKSMEYIKSNYAEPLEREELAEVATLSTSYFSVMFKKVAGCTPTQYITKIRLDKAKQLLQSSDLTVSEVAREVGYQDPLYFARVFANHAGMPPREYRKA</sequence>
<keyword evidence="1" id="KW-0805">Transcription regulation</keyword>
<dbReference type="InterPro" id="IPR018062">
    <property type="entry name" value="HTH_AraC-typ_CS"/>
</dbReference>
<dbReference type="Pfam" id="PF12833">
    <property type="entry name" value="HTH_18"/>
    <property type="match status" value="1"/>
</dbReference>
<dbReference type="InterPro" id="IPR014710">
    <property type="entry name" value="RmlC-like_jellyroll"/>
</dbReference>
<dbReference type="OrthoDB" id="192171at2"/>
<evidence type="ECO:0000313" key="5">
    <source>
        <dbReference type="EMBL" id="TNJ62495.1"/>
    </source>
</evidence>
<organism evidence="5 6">
    <name type="scientific">Paenibacillus hemerocallicola</name>
    <dbReference type="NCBI Taxonomy" id="1172614"/>
    <lineage>
        <taxon>Bacteria</taxon>
        <taxon>Bacillati</taxon>
        <taxon>Bacillota</taxon>
        <taxon>Bacilli</taxon>
        <taxon>Bacillales</taxon>
        <taxon>Paenibacillaceae</taxon>
        <taxon>Paenibacillus</taxon>
    </lineage>
</organism>
<dbReference type="PROSITE" id="PS01124">
    <property type="entry name" value="HTH_ARAC_FAMILY_2"/>
    <property type="match status" value="1"/>
</dbReference>
<dbReference type="PANTHER" id="PTHR43280:SF28">
    <property type="entry name" value="HTH-TYPE TRANSCRIPTIONAL ACTIVATOR RHAS"/>
    <property type="match status" value="1"/>
</dbReference>
<keyword evidence="2" id="KW-0238">DNA-binding</keyword>